<name>A0A2U3DXW5_PURLI</name>
<gene>
    <name evidence="1" type="ORF">PCL_04582</name>
</gene>
<proteinExistence type="predicted"/>
<evidence type="ECO:0000313" key="2">
    <source>
        <dbReference type="Proteomes" id="UP000245956"/>
    </source>
</evidence>
<organism evidence="1 2">
    <name type="scientific">Purpureocillium lilacinum</name>
    <name type="common">Paecilomyces lilacinus</name>
    <dbReference type="NCBI Taxonomy" id="33203"/>
    <lineage>
        <taxon>Eukaryota</taxon>
        <taxon>Fungi</taxon>
        <taxon>Dikarya</taxon>
        <taxon>Ascomycota</taxon>
        <taxon>Pezizomycotina</taxon>
        <taxon>Sordariomycetes</taxon>
        <taxon>Hypocreomycetidae</taxon>
        <taxon>Hypocreales</taxon>
        <taxon>Ophiocordycipitaceae</taxon>
        <taxon>Purpureocillium</taxon>
    </lineage>
</organism>
<protein>
    <submittedName>
        <fullName evidence="1">Uncharacterized protein</fullName>
    </submittedName>
</protein>
<reference evidence="1 2" key="1">
    <citation type="journal article" date="2016" name="Front. Microbiol.">
        <title>Genome and transcriptome sequences reveal the specific parasitism of the nematophagous Purpureocillium lilacinum 36-1.</title>
        <authorList>
            <person name="Xie J."/>
            <person name="Li S."/>
            <person name="Mo C."/>
            <person name="Xiao X."/>
            <person name="Peng D."/>
            <person name="Wang G."/>
            <person name="Xiao Y."/>
        </authorList>
    </citation>
    <scope>NUCLEOTIDE SEQUENCE [LARGE SCALE GENOMIC DNA]</scope>
    <source>
        <strain evidence="1 2">36-1</strain>
    </source>
</reference>
<accession>A0A2U3DXW5</accession>
<sequence>MARQTVLVQHTPLWNARATTVMEAYRNRSMARGDRRPSTAEGACGCQRHLQMSSSCGMHPDDSSHNCFGESYHGRGTSSSSSSSTTTAACYDHSAATSPGGAKTGAEQDGCECNTARLFESLDVNDMSGHLWILGHLGTTDDERASLHQFLHGQQQWAAPEPAPRPVEQENLAHPYKRRCVGPNGDSMPVDKTSYDQESREFARWMWNAWDYTMSPYQVK</sequence>
<dbReference type="Proteomes" id="UP000245956">
    <property type="component" value="Unassembled WGS sequence"/>
</dbReference>
<evidence type="ECO:0000313" key="1">
    <source>
        <dbReference type="EMBL" id="PWI67076.1"/>
    </source>
</evidence>
<dbReference type="EMBL" id="LCWV01000021">
    <property type="protein sequence ID" value="PWI67076.1"/>
    <property type="molecule type" value="Genomic_DNA"/>
</dbReference>
<comment type="caution">
    <text evidence="1">The sequence shown here is derived from an EMBL/GenBank/DDBJ whole genome shotgun (WGS) entry which is preliminary data.</text>
</comment>
<dbReference type="AlphaFoldDB" id="A0A2U3DXW5"/>